<reference evidence="5" key="1">
    <citation type="journal article" date="2019" name="Int. J. Syst. Evol. Microbiol.">
        <title>The Global Catalogue of Microorganisms (GCM) 10K type strain sequencing project: providing services to taxonomists for standard genome sequencing and annotation.</title>
        <authorList>
            <consortium name="The Broad Institute Genomics Platform"/>
            <consortium name="The Broad Institute Genome Sequencing Center for Infectious Disease"/>
            <person name="Wu L."/>
            <person name="Ma J."/>
        </authorList>
    </citation>
    <scope>NUCLEOTIDE SEQUENCE [LARGE SCALE GENOMIC DNA]</scope>
    <source>
        <strain evidence="5">CGMCC 1.18578</strain>
    </source>
</reference>
<dbReference type="InterPro" id="IPR000866">
    <property type="entry name" value="AhpC/TSA"/>
</dbReference>
<keyword evidence="1" id="KW-1015">Disulfide bond</keyword>
<sequence length="195" mass="21417">MKKNIVILALVLAAVVVVVLTNNNGNSSAGTQENSPEASYEDVQGVNGDISKAPKQGAIAPGFTLASLDGTSEFKVGGKRDKVLIINFWAAWCGPCELEAPDLVDIYDKHKDKVDLYAVNVTKFDKLREAKDFVKEQGFKMPVLTDDKGEAGDLYKVFSYPTSFIVDRNGVILQRIEGVIDREQWETYLEQAIAS</sequence>
<dbReference type="SUPFAM" id="SSF52833">
    <property type="entry name" value="Thioredoxin-like"/>
    <property type="match status" value="1"/>
</dbReference>
<evidence type="ECO:0000256" key="2">
    <source>
        <dbReference type="SAM" id="SignalP"/>
    </source>
</evidence>
<evidence type="ECO:0000259" key="3">
    <source>
        <dbReference type="PROSITE" id="PS51352"/>
    </source>
</evidence>
<organism evidence="4 5">
    <name type="scientific">Cohnella yongneupensis</name>
    <dbReference type="NCBI Taxonomy" id="425006"/>
    <lineage>
        <taxon>Bacteria</taxon>
        <taxon>Bacillati</taxon>
        <taxon>Bacillota</taxon>
        <taxon>Bacilli</taxon>
        <taxon>Bacillales</taxon>
        <taxon>Paenibacillaceae</taxon>
        <taxon>Cohnella</taxon>
    </lineage>
</organism>
<dbReference type="RefSeq" id="WP_378111030.1">
    <property type="nucleotide sequence ID" value="NZ_JBHSNC010000021.1"/>
</dbReference>
<protein>
    <submittedName>
        <fullName evidence="4">TlpA family protein disulfide reductase</fullName>
    </submittedName>
</protein>
<dbReference type="PROSITE" id="PS51352">
    <property type="entry name" value="THIOREDOXIN_2"/>
    <property type="match status" value="1"/>
</dbReference>
<dbReference type="InterPro" id="IPR013766">
    <property type="entry name" value="Thioredoxin_domain"/>
</dbReference>
<comment type="caution">
    <text evidence="4">The sequence shown here is derived from an EMBL/GenBank/DDBJ whole genome shotgun (WGS) entry which is preliminary data.</text>
</comment>
<gene>
    <name evidence="4" type="ORF">ACFPQ4_06810</name>
</gene>
<evidence type="ECO:0000313" key="5">
    <source>
        <dbReference type="Proteomes" id="UP001596108"/>
    </source>
</evidence>
<feature type="domain" description="Thioredoxin" evidence="3">
    <location>
        <begin position="54"/>
        <end position="194"/>
    </location>
</feature>
<dbReference type="InterPro" id="IPR050553">
    <property type="entry name" value="Thioredoxin_ResA/DsbE_sf"/>
</dbReference>
<evidence type="ECO:0000313" key="4">
    <source>
        <dbReference type="EMBL" id="MFC5529160.1"/>
    </source>
</evidence>
<keyword evidence="2" id="KW-0732">Signal</keyword>
<dbReference type="InterPro" id="IPR017937">
    <property type="entry name" value="Thioredoxin_CS"/>
</dbReference>
<dbReference type="EMBL" id="JBHSNC010000021">
    <property type="protein sequence ID" value="MFC5529160.1"/>
    <property type="molecule type" value="Genomic_DNA"/>
</dbReference>
<dbReference type="Proteomes" id="UP001596108">
    <property type="component" value="Unassembled WGS sequence"/>
</dbReference>
<keyword evidence="5" id="KW-1185">Reference proteome</keyword>
<feature type="chain" id="PRO_5045614156" evidence="2">
    <location>
        <begin position="30"/>
        <end position="195"/>
    </location>
</feature>
<proteinExistence type="predicted"/>
<dbReference type="Pfam" id="PF00578">
    <property type="entry name" value="AhpC-TSA"/>
    <property type="match status" value="1"/>
</dbReference>
<dbReference type="Gene3D" id="3.40.30.10">
    <property type="entry name" value="Glutaredoxin"/>
    <property type="match status" value="1"/>
</dbReference>
<dbReference type="InterPro" id="IPR036249">
    <property type="entry name" value="Thioredoxin-like_sf"/>
</dbReference>
<evidence type="ECO:0000256" key="1">
    <source>
        <dbReference type="ARBA" id="ARBA00023157"/>
    </source>
</evidence>
<dbReference type="PANTHER" id="PTHR42852:SF1">
    <property type="entry name" value="THIOREDOXIN-LIKE PROTEIN YNEN"/>
    <property type="match status" value="1"/>
</dbReference>
<name>A0ABW0QWK8_9BACL</name>
<accession>A0ABW0QWK8</accession>
<dbReference type="PANTHER" id="PTHR42852">
    <property type="entry name" value="THIOL:DISULFIDE INTERCHANGE PROTEIN DSBE"/>
    <property type="match status" value="1"/>
</dbReference>
<feature type="signal peptide" evidence="2">
    <location>
        <begin position="1"/>
        <end position="29"/>
    </location>
</feature>
<dbReference type="PROSITE" id="PS00194">
    <property type="entry name" value="THIOREDOXIN_1"/>
    <property type="match status" value="1"/>
</dbReference>
<dbReference type="CDD" id="cd02966">
    <property type="entry name" value="TlpA_like_family"/>
    <property type="match status" value="1"/>
</dbReference>